<evidence type="ECO:0008006" key="6">
    <source>
        <dbReference type="Google" id="ProtNLM"/>
    </source>
</evidence>
<sequence>MKIQQHSNFVNIFNLHNNPQKTKADQIKIDMARKENPQLDRALYLNDINKVFEEKAKVEQIAKKIARGKQLTREEKELISRTDPEMLRKAEMAKQENDALKRSLKSAKSKQHAQRILAQACIKAQLVSEVDPQYADLLMDTIQELHKDINKGNNPYDKANQYTQNKKSPYEMLNLKR</sequence>
<dbReference type="Proteomes" id="UP000290921">
    <property type="component" value="Unassembled WGS sequence"/>
</dbReference>
<organism evidence="3 4">
    <name type="scientific">Clostridium tetani</name>
    <dbReference type="NCBI Taxonomy" id="1513"/>
    <lineage>
        <taxon>Bacteria</taxon>
        <taxon>Bacillati</taxon>
        <taxon>Bacillota</taxon>
        <taxon>Clostridia</taxon>
        <taxon>Eubacteriales</taxon>
        <taxon>Clostridiaceae</taxon>
        <taxon>Clostridium</taxon>
    </lineage>
</organism>
<dbReference type="Proteomes" id="UP001321763">
    <property type="component" value="Chromosome"/>
</dbReference>
<name>A0A4Q0VES7_CLOTA</name>
<evidence type="ECO:0000313" key="3">
    <source>
        <dbReference type="EMBL" id="RXI50744.1"/>
    </source>
</evidence>
<accession>A0A4Q0VES7</accession>
<dbReference type="EMBL" id="QMAP01000001">
    <property type="protein sequence ID" value="RXI50744.1"/>
    <property type="molecule type" value="Genomic_DNA"/>
</dbReference>
<reference evidence="2 5" key="2">
    <citation type="submission" date="2022-09" db="EMBL/GenBank/DDBJ databases">
        <title>complete genome sequences of Clostridium tetani str. KHSU-234311-028 isolated from soil.</title>
        <authorList>
            <person name="Sekizuka T."/>
            <person name="Shitada C."/>
            <person name="Takahashi M."/>
            <person name="Kuroda M."/>
        </authorList>
    </citation>
    <scope>NUCLEOTIDE SEQUENCE [LARGE SCALE GENOMIC DNA]</scope>
    <source>
        <strain evidence="2 5">KHSU-234311-028</strain>
    </source>
</reference>
<gene>
    <name evidence="3" type="ORF">DP130_01915</name>
    <name evidence="2" type="ORF">K234311028_09880</name>
</gene>
<proteinExistence type="predicted"/>
<dbReference type="AlphaFoldDB" id="A0A4Q0VES7"/>
<evidence type="ECO:0000313" key="5">
    <source>
        <dbReference type="Proteomes" id="UP001321763"/>
    </source>
</evidence>
<dbReference type="RefSeq" id="WP_129029726.1">
    <property type="nucleotide sequence ID" value="NZ_AP026804.1"/>
</dbReference>
<dbReference type="EMBL" id="AP026818">
    <property type="protein sequence ID" value="BDR80742.1"/>
    <property type="molecule type" value="Genomic_DNA"/>
</dbReference>
<protein>
    <recommendedName>
        <fullName evidence="6">Alpha-NAC protein</fullName>
    </recommendedName>
</protein>
<evidence type="ECO:0000313" key="4">
    <source>
        <dbReference type="Proteomes" id="UP000290921"/>
    </source>
</evidence>
<reference evidence="3 4" key="1">
    <citation type="submission" date="2018-06" db="EMBL/GenBank/DDBJ databases">
        <title>Genome conservation of Clostridium tetani.</title>
        <authorList>
            <person name="Bruggemann H."/>
            <person name="Popoff M.R."/>
        </authorList>
    </citation>
    <scope>NUCLEOTIDE SEQUENCE [LARGE SCALE GENOMIC DNA]</scope>
    <source>
        <strain evidence="3 4">2017.061</strain>
    </source>
</reference>
<evidence type="ECO:0000256" key="1">
    <source>
        <dbReference type="SAM" id="MobiDB-lite"/>
    </source>
</evidence>
<evidence type="ECO:0000313" key="2">
    <source>
        <dbReference type="EMBL" id="BDR80742.1"/>
    </source>
</evidence>
<feature type="region of interest" description="Disordered" evidence="1">
    <location>
        <begin position="152"/>
        <end position="177"/>
    </location>
</feature>